<organism evidence="6 7">
    <name type="scientific">Streptomyces lavendofoliae</name>
    <dbReference type="NCBI Taxonomy" id="67314"/>
    <lineage>
        <taxon>Bacteria</taxon>
        <taxon>Bacillati</taxon>
        <taxon>Actinomycetota</taxon>
        <taxon>Actinomycetes</taxon>
        <taxon>Kitasatosporales</taxon>
        <taxon>Streptomycetaceae</taxon>
        <taxon>Streptomyces</taxon>
    </lineage>
</organism>
<proteinExistence type="predicted"/>
<dbReference type="PANTHER" id="PTHR43875">
    <property type="entry name" value="MALTODEXTRIN IMPORT ATP-BINDING PROTEIN MSMX"/>
    <property type="match status" value="1"/>
</dbReference>
<dbReference type="GO" id="GO:0140359">
    <property type="term" value="F:ABC-type transporter activity"/>
    <property type="evidence" value="ECO:0007669"/>
    <property type="project" value="UniProtKB-ARBA"/>
</dbReference>
<feature type="region of interest" description="Disordered" evidence="4">
    <location>
        <begin position="365"/>
        <end position="392"/>
    </location>
</feature>
<dbReference type="InterPro" id="IPR003439">
    <property type="entry name" value="ABC_transporter-like_ATP-bd"/>
</dbReference>
<dbReference type="InterPro" id="IPR017871">
    <property type="entry name" value="ABC_transporter-like_CS"/>
</dbReference>
<dbReference type="Pfam" id="PF00005">
    <property type="entry name" value="ABC_tran"/>
    <property type="match status" value="1"/>
</dbReference>
<dbReference type="InterPro" id="IPR047641">
    <property type="entry name" value="ABC_transpr_MalK/UgpC-like"/>
</dbReference>
<gene>
    <name evidence="6" type="ORF">GCM10010274_11360</name>
</gene>
<name>A0A918HUR3_9ACTN</name>
<sequence>MGSTITLHNVAKTYPGGQPALRRVSLTVAAGEFLVLLGPSGCGKSTLLRMIAGLETITEGELHLDGTLANDLDPSERDTAMIFQSFALYPNMTAAANIAFPLAVQKQDPALVSQRVESAAHALGIGHLMNRLPGRLSGGERQRVAMGRATVRRPSVFLLDEPLSSLDARLRTRLRLEILSTVRKSGATTIYVTHDQSEAMALGDRVAVLRDGILQQVDTPRILYTLPANAFVASFVGTPRISLIHGTVHAPIDGAMAISLGAQQLSLPMPLSRDHQMLRVMQGSPLLIGLRPEAVRIAEHTRATSFERPLTGIVEHVEFQGHETLLHLTVGGRPADVPDQTVPGPPSRPARGSAADLARRLAQRAAGLSPWQRRPSEPHHPPATAVPTGPRGELVVRAGNGGFPQRGRHLPLLIDVRGLFVFDARGERVSPDPTRIPDL</sequence>
<reference evidence="6" key="2">
    <citation type="submission" date="2020-09" db="EMBL/GenBank/DDBJ databases">
        <authorList>
            <person name="Sun Q."/>
            <person name="Ohkuma M."/>
        </authorList>
    </citation>
    <scope>NUCLEOTIDE SEQUENCE</scope>
    <source>
        <strain evidence="6">JCM 4391</strain>
    </source>
</reference>
<evidence type="ECO:0000256" key="4">
    <source>
        <dbReference type="SAM" id="MobiDB-lite"/>
    </source>
</evidence>
<keyword evidence="2" id="KW-0547">Nucleotide-binding</keyword>
<dbReference type="Gene3D" id="3.40.50.300">
    <property type="entry name" value="P-loop containing nucleotide triphosphate hydrolases"/>
    <property type="match status" value="1"/>
</dbReference>
<keyword evidence="1" id="KW-0813">Transport</keyword>
<dbReference type="Gene3D" id="2.40.50.100">
    <property type="match status" value="1"/>
</dbReference>
<keyword evidence="3 6" id="KW-0067">ATP-binding</keyword>
<comment type="caution">
    <text evidence="6">The sequence shown here is derived from an EMBL/GenBank/DDBJ whole genome shotgun (WGS) entry which is preliminary data.</text>
</comment>
<dbReference type="Pfam" id="PF08402">
    <property type="entry name" value="TOBE_2"/>
    <property type="match status" value="1"/>
</dbReference>
<dbReference type="PANTHER" id="PTHR43875:SF1">
    <property type="entry name" value="OSMOPROTECTIVE COMPOUNDS UPTAKE ATP-BINDING PROTEIN GGTA"/>
    <property type="match status" value="1"/>
</dbReference>
<dbReference type="InterPro" id="IPR027417">
    <property type="entry name" value="P-loop_NTPase"/>
</dbReference>
<dbReference type="InterPro" id="IPR003593">
    <property type="entry name" value="AAA+_ATPase"/>
</dbReference>
<dbReference type="PROSITE" id="PS50893">
    <property type="entry name" value="ABC_TRANSPORTER_2"/>
    <property type="match status" value="1"/>
</dbReference>
<keyword evidence="7" id="KW-1185">Reference proteome</keyword>
<dbReference type="EMBL" id="BMTP01000002">
    <property type="protein sequence ID" value="GGU26284.1"/>
    <property type="molecule type" value="Genomic_DNA"/>
</dbReference>
<dbReference type="FunFam" id="3.40.50.300:FF:000042">
    <property type="entry name" value="Maltose/maltodextrin ABC transporter, ATP-binding protein"/>
    <property type="match status" value="1"/>
</dbReference>
<dbReference type="GO" id="GO:0055052">
    <property type="term" value="C:ATP-binding cassette (ABC) transporter complex, substrate-binding subunit-containing"/>
    <property type="evidence" value="ECO:0007669"/>
    <property type="project" value="TreeGrafter"/>
</dbReference>
<dbReference type="RefSeq" id="WP_189549573.1">
    <property type="nucleotide sequence ID" value="NZ_BMTP01000002.1"/>
</dbReference>
<dbReference type="GO" id="GO:0005524">
    <property type="term" value="F:ATP binding"/>
    <property type="evidence" value="ECO:0007669"/>
    <property type="project" value="UniProtKB-KW"/>
</dbReference>
<dbReference type="InterPro" id="IPR008995">
    <property type="entry name" value="Mo/tungstate-bd_C_term_dom"/>
</dbReference>
<dbReference type="GO" id="GO:0016887">
    <property type="term" value="F:ATP hydrolysis activity"/>
    <property type="evidence" value="ECO:0007669"/>
    <property type="project" value="InterPro"/>
</dbReference>
<dbReference type="InterPro" id="IPR013611">
    <property type="entry name" value="Transp-assoc_OB_typ2"/>
</dbReference>
<dbReference type="SUPFAM" id="SSF50331">
    <property type="entry name" value="MOP-like"/>
    <property type="match status" value="1"/>
</dbReference>
<accession>A0A918HUR3</accession>
<evidence type="ECO:0000256" key="1">
    <source>
        <dbReference type="ARBA" id="ARBA00022448"/>
    </source>
</evidence>
<dbReference type="AlphaFoldDB" id="A0A918HUR3"/>
<feature type="domain" description="ABC transporter" evidence="5">
    <location>
        <begin position="5"/>
        <end position="236"/>
    </location>
</feature>
<dbReference type="SMART" id="SM00382">
    <property type="entry name" value="AAA"/>
    <property type="match status" value="1"/>
</dbReference>
<reference evidence="6" key="1">
    <citation type="journal article" date="2014" name="Int. J. Syst. Evol. Microbiol.">
        <title>Complete genome sequence of Corynebacterium casei LMG S-19264T (=DSM 44701T), isolated from a smear-ripened cheese.</title>
        <authorList>
            <consortium name="US DOE Joint Genome Institute (JGI-PGF)"/>
            <person name="Walter F."/>
            <person name="Albersmeier A."/>
            <person name="Kalinowski J."/>
            <person name="Ruckert C."/>
        </authorList>
    </citation>
    <scope>NUCLEOTIDE SEQUENCE</scope>
    <source>
        <strain evidence="6">JCM 4391</strain>
    </source>
</reference>
<protein>
    <submittedName>
        <fullName evidence="6">Sugar ABC transporter ATP-binding protein</fullName>
    </submittedName>
</protein>
<feature type="region of interest" description="Disordered" evidence="4">
    <location>
        <begin position="331"/>
        <end position="353"/>
    </location>
</feature>
<evidence type="ECO:0000256" key="3">
    <source>
        <dbReference type="ARBA" id="ARBA00022840"/>
    </source>
</evidence>
<dbReference type="Proteomes" id="UP000636661">
    <property type="component" value="Unassembled WGS sequence"/>
</dbReference>
<evidence type="ECO:0000259" key="5">
    <source>
        <dbReference type="PROSITE" id="PS50893"/>
    </source>
</evidence>
<dbReference type="PROSITE" id="PS00211">
    <property type="entry name" value="ABC_TRANSPORTER_1"/>
    <property type="match status" value="1"/>
</dbReference>
<evidence type="ECO:0000313" key="7">
    <source>
        <dbReference type="Proteomes" id="UP000636661"/>
    </source>
</evidence>
<evidence type="ECO:0000313" key="6">
    <source>
        <dbReference type="EMBL" id="GGU26284.1"/>
    </source>
</evidence>
<evidence type="ECO:0000256" key="2">
    <source>
        <dbReference type="ARBA" id="ARBA00022741"/>
    </source>
</evidence>
<dbReference type="SUPFAM" id="SSF52540">
    <property type="entry name" value="P-loop containing nucleoside triphosphate hydrolases"/>
    <property type="match status" value="1"/>
</dbReference>